<dbReference type="SUPFAM" id="SSF55729">
    <property type="entry name" value="Acyl-CoA N-acyltransferases (Nat)"/>
    <property type="match status" value="1"/>
</dbReference>
<evidence type="ECO:0000259" key="3">
    <source>
        <dbReference type="PROSITE" id="PS51186"/>
    </source>
</evidence>
<evidence type="ECO:0000313" key="5">
    <source>
        <dbReference type="Proteomes" id="UP000680750"/>
    </source>
</evidence>
<organism evidence="4 5">
    <name type="scientific">Actinocatenispora sera</name>
    <dbReference type="NCBI Taxonomy" id="390989"/>
    <lineage>
        <taxon>Bacteria</taxon>
        <taxon>Bacillati</taxon>
        <taxon>Actinomycetota</taxon>
        <taxon>Actinomycetes</taxon>
        <taxon>Micromonosporales</taxon>
        <taxon>Micromonosporaceae</taxon>
        <taxon>Actinocatenispora</taxon>
    </lineage>
</organism>
<dbReference type="EMBL" id="AP023354">
    <property type="protein sequence ID" value="BCJ31769.1"/>
    <property type="molecule type" value="Genomic_DNA"/>
</dbReference>
<dbReference type="InterPro" id="IPR050832">
    <property type="entry name" value="Bact_Acetyltransf"/>
</dbReference>
<dbReference type="Gene3D" id="3.40.630.30">
    <property type="match status" value="1"/>
</dbReference>
<feature type="domain" description="N-acetyltransferase" evidence="3">
    <location>
        <begin position="5"/>
        <end position="160"/>
    </location>
</feature>
<gene>
    <name evidence="4" type="ORF">Asera_58770</name>
</gene>
<dbReference type="Proteomes" id="UP000680750">
    <property type="component" value="Chromosome"/>
</dbReference>
<evidence type="ECO:0000256" key="1">
    <source>
        <dbReference type="ARBA" id="ARBA00022679"/>
    </source>
</evidence>
<keyword evidence="1" id="KW-0808">Transferase</keyword>
<dbReference type="PROSITE" id="PS51186">
    <property type="entry name" value="GNAT"/>
    <property type="match status" value="1"/>
</dbReference>
<proteinExistence type="predicted"/>
<keyword evidence="2" id="KW-0012">Acyltransferase</keyword>
<accession>A0A810L946</accession>
<dbReference type="KEGG" id="aser:Asera_58770"/>
<dbReference type="GO" id="GO:0016747">
    <property type="term" value="F:acyltransferase activity, transferring groups other than amino-acyl groups"/>
    <property type="evidence" value="ECO:0007669"/>
    <property type="project" value="InterPro"/>
</dbReference>
<reference evidence="4" key="1">
    <citation type="submission" date="2020-08" db="EMBL/GenBank/DDBJ databases">
        <title>Whole genome shotgun sequence of Actinocatenispora sera NBRC 101916.</title>
        <authorList>
            <person name="Komaki H."/>
            <person name="Tamura T."/>
        </authorList>
    </citation>
    <scope>NUCLEOTIDE SEQUENCE</scope>
    <source>
        <strain evidence="4">NBRC 101916</strain>
    </source>
</reference>
<sequence>MNRGMTIRSARGADAGAVAVLLDQLGYPQDDPAATADRIRSWADDPAGAAYVAEADGELLGVVAVRVCPYFERGGAWARITALVVSDRARRRGVGARLLAAAESFAIRQGCRRMEVTSADHRSDAHAFYRRRGYTDQAGSSSRFLRDLDTGADRYRAAVVTRPPGARPSAGP</sequence>
<dbReference type="PANTHER" id="PTHR43877">
    <property type="entry name" value="AMINOALKYLPHOSPHONATE N-ACETYLTRANSFERASE-RELATED-RELATED"/>
    <property type="match status" value="1"/>
</dbReference>
<keyword evidence="5" id="KW-1185">Reference proteome</keyword>
<dbReference type="InterPro" id="IPR000182">
    <property type="entry name" value="GNAT_dom"/>
</dbReference>
<dbReference type="InterPro" id="IPR016181">
    <property type="entry name" value="Acyl_CoA_acyltransferase"/>
</dbReference>
<name>A0A810L946_9ACTN</name>
<dbReference type="AlphaFoldDB" id="A0A810L946"/>
<protein>
    <submittedName>
        <fullName evidence="4">N-acetyltransferase GCN5</fullName>
    </submittedName>
</protein>
<evidence type="ECO:0000256" key="2">
    <source>
        <dbReference type="ARBA" id="ARBA00023315"/>
    </source>
</evidence>
<dbReference type="Pfam" id="PF00583">
    <property type="entry name" value="Acetyltransf_1"/>
    <property type="match status" value="1"/>
</dbReference>
<evidence type="ECO:0000313" key="4">
    <source>
        <dbReference type="EMBL" id="BCJ31769.1"/>
    </source>
</evidence>